<evidence type="ECO:0000313" key="1">
    <source>
        <dbReference type="EMBL" id="KAF0301094.1"/>
    </source>
</evidence>
<gene>
    <name evidence="1" type="ORF">FJT64_026521</name>
</gene>
<reference evidence="1 2" key="1">
    <citation type="submission" date="2019-07" db="EMBL/GenBank/DDBJ databases">
        <title>Draft genome assembly of a fouling barnacle, Amphibalanus amphitrite (Darwin, 1854): The first reference genome for Thecostraca.</title>
        <authorList>
            <person name="Kim W."/>
        </authorList>
    </citation>
    <scope>NUCLEOTIDE SEQUENCE [LARGE SCALE GENOMIC DNA]</scope>
    <source>
        <strain evidence="1">SNU_AA5</strain>
        <tissue evidence="1">Soma without cirri and trophi</tissue>
    </source>
</reference>
<dbReference type="SUPFAM" id="SSF48371">
    <property type="entry name" value="ARM repeat"/>
    <property type="match status" value="1"/>
</dbReference>
<accession>A0A6A4WBB2</accession>
<protein>
    <submittedName>
        <fullName evidence="1">Uncharacterized protein</fullName>
    </submittedName>
</protein>
<dbReference type="AlphaFoldDB" id="A0A6A4WBB2"/>
<dbReference type="InterPro" id="IPR016024">
    <property type="entry name" value="ARM-type_fold"/>
</dbReference>
<name>A0A6A4WBB2_AMPAM</name>
<dbReference type="OrthoDB" id="73401at2759"/>
<dbReference type="PANTHER" id="PTHR23161">
    <property type="entry name" value="PROTEIN CIP2A"/>
    <property type="match status" value="1"/>
</dbReference>
<evidence type="ECO:0000313" key="2">
    <source>
        <dbReference type="Proteomes" id="UP000440578"/>
    </source>
</evidence>
<keyword evidence="2" id="KW-1185">Reference proteome</keyword>
<proteinExistence type="predicted"/>
<organism evidence="1 2">
    <name type="scientific">Amphibalanus amphitrite</name>
    <name type="common">Striped barnacle</name>
    <name type="synonym">Balanus amphitrite</name>
    <dbReference type="NCBI Taxonomy" id="1232801"/>
    <lineage>
        <taxon>Eukaryota</taxon>
        <taxon>Metazoa</taxon>
        <taxon>Ecdysozoa</taxon>
        <taxon>Arthropoda</taxon>
        <taxon>Crustacea</taxon>
        <taxon>Multicrustacea</taxon>
        <taxon>Cirripedia</taxon>
        <taxon>Thoracica</taxon>
        <taxon>Thoracicalcarea</taxon>
        <taxon>Balanomorpha</taxon>
        <taxon>Balanoidea</taxon>
        <taxon>Balanidae</taxon>
        <taxon>Amphibalaninae</taxon>
        <taxon>Amphibalanus</taxon>
    </lineage>
</organism>
<dbReference type="Proteomes" id="UP000440578">
    <property type="component" value="Unassembled WGS sequence"/>
</dbReference>
<dbReference type="PANTHER" id="PTHR23161:SF2">
    <property type="entry name" value="PROTEIN CIP2A"/>
    <property type="match status" value="1"/>
</dbReference>
<dbReference type="EMBL" id="VIIS01001199">
    <property type="protein sequence ID" value="KAF0301094.1"/>
    <property type="molecule type" value="Genomic_DNA"/>
</dbReference>
<dbReference type="InterPro" id="IPR042510">
    <property type="entry name" value="CIP2A"/>
</dbReference>
<comment type="caution">
    <text evidence="1">The sequence shown here is derived from an EMBL/GenBank/DDBJ whole genome shotgun (WGS) entry which is preliminary data.</text>
</comment>
<sequence>MAATEQIRNFITAADTYRKTESSKSLTQLQRHIKILFVVSDLGVFSADAQLTCDFYLSLHRLLSSLGVTSQVTWLLVRLLEHLCTDTAALALLRDRYCFLPLVAGMLVSRPEGDRTTLLLSVTEALTADITLDRFEPFVGPLLRTLSELVCERGESAAAALRALYHLTRCTPAASDALLAAGQRKRLAKALLSTESGRLEQLQAAELLLAVTPAHQPLPGQQLRAFLDLVWAALADGLAGGDVKLMRQAGRLLESLVSELAAETYEDRLAPAVKQLVEQVTPERHHQAGLILRPLSALVRRGAGGSDVWRPVCGLAARLMDQPEAVEAAAGLLEAALHRQLLPPDGGELAAALSGLERLLGAEPAPAADPDTHCRRARAVTALLAAMAAHAGCRAPLAERWRPELLVRLLRPLPPVPDGRPRHYTAAEVVVGALELARALANENAGWLEAQLELLRDARLLAWLGRALSADDRDLVQRALRLLCAGSLRDDSVQQLTDSLACQRAGAAAAATGDATVAPPYRPPIELSQTTVERVDAVLARLQQERGD</sequence>